<evidence type="ECO:0000313" key="1">
    <source>
        <dbReference type="EMBL" id="KAB1155608.1"/>
    </source>
</evidence>
<dbReference type="AlphaFoldDB" id="A0A7J5ADT9"/>
<dbReference type="RefSeq" id="WP_151107836.1">
    <property type="nucleotide sequence ID" value="NZ_WAEM01000005.1"/>
</dbReference>
<protein>
    <submittedName>
        <fullName evidence="1">Uncharacterized protein</fullName>
    </submittedName>
</protein>
<keyword evidence="2" id="KW-1185">Reference proteome</keyword>
<reference evidence="1 2" key="1">
    <citation type="submission" date="2019-09" db="EMBL/GenBank/DDBJ databases">
        <title>Flavobacterium sp. nov., isolated from glacier ice.</title>
        <authorList>
            <person name="Liu Q."/>
        </authorList>
    </citation>
    <scope>NUCLEOTIDE SEQUENCE [LARGE SCALE GENOMIC DNA]</scope>
    <source>
        <strain evidence="1 2">NBRC 112527</strain>
    </source>
</reference>
<organism evidence="1 2">
    <name type="scientific">Flavobacterium luteum</name>
    <dbReference type="NCBI Taxonomy" id="2026654"/>
    <lineage>
        <taxon>Bacteria</taxon>
        <taxon>Pseudomonadati</taxon>
        <taxon>Bacteroidota</taxon>
        <taxon>Flavobacteriia</taxon>
        <taxon>Flavobacteriales</taxon>
        <taxon>Flavobacteriaceae</taxon>
        <taxon>Flavobacterium</taxon>
    </lineage>
</organism>
<comment type="caution">
    <text evidence="1">The sequence shown here is derived from an EMBL/GenBank/DDBJ whole genome shotgun (WGS) entry which is preliminary data.</text>
</comment>
<sequence>MFLCSATEQKCIEKREARSEKLEVRSFPVVHQHVTSSVFVQCNGTKMYREARSDKLEVGSWKFPSG</sequence>
<proteinExistence type="predicted"/>
<dbReference type="Proteomes" id="UP000490922">
    <property type="component" value="Unassembled WGS sequence"/>
</dbReference>
<name>A0A7J5ADT9_9FLAO</name>
<gene>
    <name evidence="1" type="ORF">F6464_10875</name>
</gene>
<dbReference type="EMBL" id="WAEM01000005">
    <property type="protein sequence ID" value="KAB1155608.1"/>
    <property type="molecule type" value="Genomic_DNA"/>
</dbReference>
<accession>A0A7J5ADT9</accession>
<evidence type="ECO:0000313" key="2">
    <source>
        <dbReference type="Proteomes" id="UP000490922"/>
    </source>
</evidence>